<dbReference type="InterPro" id="IPR045002">
    <property type="entry name" value="Ech1-like"/>
</dbReference>
<proteinExistence type="inferred from homology"/>
<dbReference type="CDD" id="cd06558">
    <property type="entry name" value="crotonase-like"/>
    <property type="match status" value="1"/>
</dbReference>
<dbReference type="SUPFAM" id="SSF52096">
    <property type="entry name" value="ClpP/crotonase"/>
    <property type="match status" value="1"/>
</dbReference>
<dbReference type="EMBL" id="KZ559594">
    <property type="protein sequence ID" value="PLN77526.1"/>
    <property type="molecule type" value="Genomic_DNA"/>
</dbReference>
<dbReference type="Proteomes" id="UP000235023">
    <property type="component" value="Unassembled WGS sequence"/>
</dbReference>
<dbReference type="UniPathway" id="UPA00659"/>
<keyword evidence="8" id="KW-0413">Isomerase</keyword>
<dbReference type="PANTHER" id="PTHR43149:SF1">
    <property type="entry name" value="DELTA(3,5)-DELTA(2,4)-DIENOYL-COA ISOMERASE, MITOCHONDRIAL"/>
    <property type="match status" value="1"/>
</dbReference>
<comment type="pathway">
    <text evidence="2">Lipid metabolism; fatty acid beta-oxidation.</text>
</comment>
<evidence type="ECO:0000256" key="4">
    <source>
        <dbReference type="ARBA" id="ARBA00022832"/>
    </source>
</evidence>
<gene>
    <name evidence="9" type="ORF">BDW42DRAFT_202589</name>
</gene>
<dbReference type="InterPro" id="IPR001753">
    <property type="entry name" value="Enoyl-CoA_hydra/iso"/>
</dbReference>
<evidence type="ECO:0000256" key="6">
    <source>
        <dbReference type="ARBA" id="ARBA00023098"/>
    </source>
</evidence>
<keyword evidence="5" id="KW-0007">Acetylation</keyword>
<name>A0A2J5HKJ3_9EURO</name>
<dbReference type="GO" id="GO:0051750">
    <property type="term" value="F:delta(3,5)-delta(2,4)-dienoyl-CoA isomerase activity"/>
    <property type="evidence" value="ECO:0007669"/>
    <property type="project" value="TreeGrafter"/>
</dbReference>
<keyword evidence="10" id="KW-1185">Reference proteome</keyword>
<dbReference type="Pfam" id="PF00378">
    <property type="entry name" value="ECH_1"/>
    <property type="match status" value="1"/>
</dbReference>
<dbReference type="Gene3D" id="3.90.226.10">
    <property type="entry name" value="2-enoyl-CoA Hydratase, Chain A, domain 1"/>
    <property type="match status" value="1"/>
</dbReference>
<dbReference type="InterPro" id="IPR029045">
    <property type="entry name" value="ClpP/crotonase-like_dom_sf"/>
</dbReference>
<dbReference type="FunFam" id="1.10.12.10:FF:000004">
    <property type="entry name" value="Delta3,5-delta2,4-dienoyl-CoA isomerase"/>
    <property type="match status" value="1"/>
</dbReference>
<evidence type="ECO:0000256" key="8">
    <source>
        <dbReference type="ARBA" id="ARBA00023235"/>
    </source>
</evidence>
<keyword evidence="6" id="KW-0443">Lipid metabolism</keyword>
<evidence type="ECO:0000256" key="3">
    <source>
        <dbReference type="ARBA" id="ARBA00005254"/>
    </source>
</evidence>
<dbReference type="AlphaFoldDB" id="A0A2J5HKJ3"/>
<comment type="similarity">
    <text evidence="3">Belongs to the enoyl-CoA hydratase/isomerase family.</text>
</comment>
<evidence type="ECO:0000256" key="2">
    <source>
        <dbReference type="ARBA" id="ARBA00005005"/>
    </source>
</evidence>
<keyword evidence="4" id="KW-0276">Fatty acid metabolism</keyword>
<dbReference type="GO" id="GO:0005777">
    <property type="term" value="C:peroxisome"/>
    <property type="evidence" value="ECO:0007669"/>
    <property type="project" value="UniProtKB-SubCell"/>
</dbReference>
<evidence type="ECO:0000313" key="9">
    <source>
        <dbReference type="EMBL" id="PLN77526.1"/>
    </source>
</evidence>
<dbReference type="PANTHER" id="PTHR43149">
    <property type="entry name" value="ENOYL-COA HYDRATASE"/>
    <property type="match status" value="1"/>
</dbReference>
<evidence type="ECO:0000256" key="7">
    <source>
        <dbReference type="ARBA" id="ARBA00023140"/>
    </source>
</evidence>
<protein>
    <submittedName>
        <fullName evidence="9">ClpP/crotonase-like domain-containing protein</fullName>
    </submittedName>
</protein>
<dbReference type="Gene3D" id="1.10.12.10">
    <property type="entry name" value="Lyase 2-enoyl-coa Hydratase, Chain A, domain 2"/>
    <property type="match status" value="1"/>
</dbReference>
<dbReference type="GO" id="GO:0005739">
    <property type="term" value="C:mitochondrion"/>
    <property type="evidence" value="ECO:0007669"/>
    <property type="project" value="TreeGrafter"/>
</dbReference>
<keyword evidence="7" id="KW-0576">Peroxisome</keyword>
<evidence type="ECO:0000256" key="5">
    <source>
        <dbReference type="ARBA" id="ARBA00022990"/>
    </source>
</evidence>
<evidence type="ECO:0000256" key="1">
    <source>
        <dbReference type="ARBA" id="ARBA00004275"/>
    </source>
</evidence>
<reference evidence="10" key="1">
    <citation type="submission" date="2017-12" db="EMBL/GenBank/DDBJ databases">
        <authorList>
            <consortium name="DOE Joint Genome Institute"/>
            <person name="Mondo S.J."/>
            <person name="Kjaerbolling I."/>
            <person name="Vesth T.C."/>
            <person name="Frisvad J.C."/>
            <person name="Nybo J.L."/>
            <person name="Theobald S."/>
            <person name="Kuo A."/>
            <person name="Bowyer P."/>
            <person name="Matsuda Y."/>
            <person name="Lyhne E.K."/>
            <person name="Kogle M.E."/>
            <person name="Clum A."/>
            <person name="Lipzen A."/>
            <person name="Salamov A."/>
            <person name="Ngan C.Y."/>
            <person name="Daum C."/>
            <person name="Chiniquy J."/>
            <person name="Barry K."/>
            <person name="LaButti K."/>
            <person name="Haridas S."/>
            <person name="Simmons B.A."/>
            <person name="Magnuson J.K."/>
            <person name="Mortensen U.H."/>
            <person name="Larsen T.O."/>
            <person name="Grigoriev I.V."/>
            <person name="Baker S.E."/>
            <person name="Andersen M.R."/>
            <person name="Nordberg H.P."/>
            <person name="Cantor M.N."/>
            <person name="Hua S.X."/>
        </authorList>
    </citation>
    <scope>NUCLEOTIDE SEQUENCE [LARGE SCALE GENOMIC DNA]</scope>
    <source>
        <strain evidence="10">IBT 19404</strain>
    </source>
</reference>
<dbReference type="FunFam" id="3.90.226.10:FF:000024">
    <property type="entry name" value="Delta3,5-delta2,4-dienoyl-CoA isomerase"/>
    <property type="match status" value="1"/>
</dbReference>
<organism evidence="9 10">
    <name type="scientific">Aspergillus taichungensis</name>
    <dbReference type="NCBI Taxonomy" id="482145"/>
    <lineage>
        <taxon>Eukaryota</taxon>
        <taxon>Fungi</taxon>
        <taxon>Dikarya</taxon>
        <taxon>Ascomycota</taxon>
        <taxon>Pezizomycotina</taxon>
        <taxon>Eurotiomycetes</taxon>
        <taxon>Eurotiomycetidae</taxon>
        <taxon>Eurotiales</taxon>
        <taxon>Aspergillaceae</taxon>
        <taxon>Aspergillus</taxon>
        <taxon>Aspergillus subgen. Circumdati</taxon>
    </lineage>
</organism>
<dbReference type="GO" id="GO:0006635">
    <property type="term" value="P:fatty acid beta-oxidation"/>
    <property type="evidence" value="ECO:0007669"/>
    <property type="project" value="UniProtKB-UniPathway"/>
</dbReference>
<accession>A0A2J5HKJ3</accession>
<dbReference type="InterPro" id="IPR014748">
    <property type="entry name" value="Enoyl-CoA_hydra_C"/>
</dbReference>
<evidence type="ECO:0000313" key="10">
    <source>
        <dbReference type="Proteomes" id="UP000235023"/>
    </source>
</evidence>
<dbReference type="OrthoDB" id="14970at2759"/>
<comment type="subcellular location">
    <subcellularLocation>
        <location evidence="1">Peroxisome</location>
    </subcellularLocation>
</comment>
<sequence>MTTTPQYKYKYWSVQFPREHVAHVEINRPDKLNAFIQQMWLEMRQLFDQLSVDPRVRAIVLTGAGDRAFTAGLDVKAASTELFGDKGGADTARKAIILRRYVLAFQDCLTAIERCEKTVICAMHGFAYGFAIDISSAADIRICTQDVQFSVKEVDIGMAADIGVLSRLPKIVGSYGWVKEVAISARIFGADEALRVGFVNAIHSSKAAAVQAALDLAGLIAQKSPVAVLGTKELLNYSRDHSINDGLRYTAVWNSGAIQTNDVSAALTSTMERRIPKFEKL</sequence>